<proteinExistence type="evidence at transcript level"/>
<protein>
    <submittedName>
        <fullName evidence="1">Uncharacterized protein</fullName>
    </submittedName>
</protein>
<dbReference type="AlphaFoldDB" id="A9NYP1"/>
<dbReference type="EMBL" id="EF086492">
    <property type="protein sequence ID" value="ABK25752.1"/>
    <property type="molecule type" value="mRNA"/>
</dbReference>
<reference evidence="1" key="1">
    <citation type="journal article" date="2008" name="BMC Genomics">
        <title>A conifer genomics resource of 200,000 spruce (Picea spp.) ESTs and 6,464 high-quality, sequence-finished full-length cDNAs for Sitka spruce (Picea sitchensis).</title>
        <authorList>
            <person name="Ralph S.G."/>
            <person name="Chun H.J."/>
            <person name="Kolosova N."/>
            <person name="Cooper D."/>
            <person name="Oddy C."/>
            <person name="Ritland C.E."/>
            <person name="Kirkpatrick R."/>
            <person name="Moore R."/>
            <person name="Barber S."/>
            <person name="Holt R.A."/>
            <person name="Jones S.J."/>
            <person name="Marra M.A."/>
            <person name="Douglas C.J."/>
            <person name="Ritland K."/>
            <person name="Bohlmann J."/>
        </authorList>
    </citation>
    <scope>NUCLEOTIDE SEQUENCE</scope>
    <source>
        <tissue evidence="1">Green portion of the leader tissue</tissue>
    </source>
</reference>
<organism evidence="1">
    <name type="scientific">Picea sitchensis</name>
    <name type="common">Sitka spruce</name>
    <name type="synonym">Pinus sitchensis</name>
    <dbReference type="NCBI Taxonomy" id="3332"/>
    <lineage>
        <taxon>Eukaryota</taxon>
        <taxon>Viridiplantae</taxon>
        <taxon>Streptophyta</taxon>
        <taxon>Embryophyta</taxon>
        <taxon>Tracheophyta</taxon>
        <taxon>Spermatophyta</taxon>
        <taxon>Pinopsida</taxon>
        <taxon>Pinidae</taxon>
        <taxon>Conifers I</taxon>
        <taxon>Pinales</taxon>
        <taxon>Pinaceae</taxon>
        <taxon>Picea</taxon>
    </lineage>
</organism>
<sequence length="81" mass="8960">MSSAVCQYKLQKRKSFTVSKQDKLCGAYYGIIIDDCQHRLGLRGRGNEEAEDESSGNCARILSVEAWTVIGAAAACRRYPD</sequence>
<name>A9NYP1_PICSI</name>
<evidence type="ECO:0000313" key="1">
    <source>
        <dbReference type="EMBL" id="ABK25752.1"/>
    </source>
</evidence>
<accession>A9NYP1</accession>